<evidence type="ECO:0000256" key="4">
    <source>
        <dbReference type="ARBA" id="ARBA00022679"/>
    </source>
</evidence>
<proteinExistence type="predicted"/>
<dbReference type="PANTHER" id="PTHR41523:SF8">
    <property type="entry name" value="ETHYLENE RESPONSE SENSOR PROTEIN"/>
    <property type="match status" value="1"/>
</dbReference>
<dbReference type="Gene3D" id="3.30.450.20">
    <property type="entry name" value="PAS domain"/>
    <property type="match status" value="1"/>
</dbReference>
<dbReference type="SUPFAM" id="SSF55874">
    <property type="entry name" value="ATPase domain of HSP90 chaperone/DNA topoisomerase II/histidine kinase"/>
    <property type="match status" value="1"/>
</dbReference>
<dbReference type="RefSeq" id="WP_183932528.1">
    <property type="nucleotide sequence ID" value="NZ_JACICF010000001.1"/>
</dbReference>
<keyword evidence="11" id="KW-1185">Reference proteome</keyword>
<evidence type="ECO:0000256" key="8">
    <source>
        <dbReference type="SAM" id="Phobius"/>
    </source>
</evidence>
<feature type="transmembrane region" description="Helical" evidence="8">
    <location>
        <begin position="104"/>
        <end position="128"/>
    </location>
</feature>
<dbReference type="Pfam" id="PF13493">
    <property type="entry name" value="DUF4118"/>
    <property type="match status" value="1"/>
</dbReference>
<dbReference type="Gene3D" id="3.30.565.10">
    <property type="entry name" value="Histidine kinase-like ATPase, C-terminal domain"/>
    <property type="match status" value="1"/>
</dbReference>
<evidence type="ECO:0000259" key="9">
    <source>
        <dbReference type="SMART" id="SM00387"/>
    </source>
</evidence>
<evidence type="ECO:0000256" key="5">
    <source>
        <dbReference type="ARBA" id="ARBA00022741"/>
    </source>
</evidence>
<keyword evidence="5" id="KW-0547">Nucleotide-binding</keyword>
<keyword evidence="4" id="KW-0808">Transferase</keyword>
<dbReference type="Pfam" id="PF07568">
    <property type="entry name" value="HisKA_2"/>
    <property type="match status" value="1"/>
</dbReference>
<keyword evidence="6 10" id="KW-0418">Kinase</keyword>
<sequence>MNDPASIAAAHQTGARRSLAEHIPLTKVRWPIALGATILLSLFAWWLRLEIDPILPTGFQLVTFIPVVIAVSFLFGATFGAVAGLLCGAIAWYSFVPIQNSFAFSHGGLVALLFYTAIVTIDVALIHWMQQFNRQLREERARSEQLAVTRELLFRELQHRVSNNLQMIAALLTLQRRQVRDSAAQASLEEAANRLATIGRVSRQLYRPDGEGRDMGSFVEALVEDVIETNGGLEVDFNVEVDHAIEIDSEAAIPVALIVAESIANSMEHGFRARGHGRIEVRLYRGDEGNVIEIEDDGVGLPDDFDIEQTESLGLRIALMMAQQVNAEFTLQEQAEGGTIARLQFRPA</sequence>
<dbReference type="AlphaFoldDB" id="A0A839Z0X2"/>
<comment type="caution">
    <text evidence="10">The sequence shown here is derived from an EMBL/GenBank/DDBJ whole genome shotgun (WGS) entry which is preliminary data.</text>
</comment>
<gene>
    <name evidence="10" type="ORF">FHS50_000238</name>
</gene>
<feature type="transmembrane region" description="Helical" evidence="8">
    <location>
        <begin position="59"/>
        <end position="92"/>
    </location>
</feature>
<keyword evidence="8" id="KW-0812">Transmembrane</keyword>
<keyword evidence="3" id="KW-0597">Phosphoprotein</keyword>
<dbReference type="InterPro" id="IPR003594">
    <property type="entry name" value="HATPase_dom"/>
</dbReference>
<evidence type="ECO:0000256" key="7">
    <source>
        <dbReference type="ARBA" id="ARBA00022840"/>
    </source>
</evidence>
<accession>A0A839Z0X2</accession>
<dbReference type="GO" id="GO:0005524">
    <property type="term" value="F:ATP binding"/>
    <property type="evidence" value="ECO:0007669"/>
    <property type="project" value="UniProtKB-KW"/>
</dbReference>
<dbReference type="InterPro" id="IPR011495">
    <property type="entry name" value="Sig_transdc_His_kin_sub2_dim/P"/>
</dbReference>
<dbReference type="InterPro" id="IPR036890">
    <property type="entry name" value="HATPase_C_sf"/>
</dbReference>
<evidence type="ECO:0000313" key="10">
    <source>
        <dbReference type="EMBL" id="MBB3763215.1"/>
    </source>
</evidence>
<evidence type="ECO:0000313" key="11">
    <source>
        <dbReference type="Proteomes" id="UP000578569"/>
    </source>
</evidence>
<evidence type="ECO:0000256" key="3">
    <source>
        <dbReference type="ARBA" id="ARBA00022553"/>
    </source>
</evidence>
<keyword evidence="7" id="KW-0067">ATP-binding</keyword>
<dbReference type="GO" id="GO:0004673">
    <property type="term" value="F:protein histidine kinase activity"/>
    <property type="evidence" value="ECO:0007669"/>
    <property type="project" value="UniProtKB-EC"/>
</dbReference>
<dbReference type="InterPro" id="IPR025201">
    <property type="entry name" value="KdpD_TM"/>
</dbReference>
<evidence type="ECO:0000256" key="1">
    <source>
        <dbReference type="ARBA" id="ARBA00000085"/>
    </source>
</evidence>
<evidence type="ECO:0000256" key="2">
    <source>
        <dbReference type="ARBA" id="ARBA00012438"/>
    </source>
</evidence>
<feature type="domain" description="Histidine kinase/HSP90-like ATPase" evidence="9">
    <location>
        <begin position="250"/>
        <end position="348"/>
    </location>
</feature>
<dbReference type="EC" id="2.7.13.3" evidence="2"/>
<dbReference type="Proteomes" id="UP000578569">
    <property type="component" value="Unassembled WGS sequence"/>
</dbReference>
<dbReference type="EMBL" id="JACICF010000001">
    <property type="protein sequence ID" value="MBB3763215.1"/>
    <property type="molecule type" value="Genomic_DNA"/>
</dbReference>
<protein>
    <recommendedName>
        <fullName evidence="2">histidine kinase</fullName>
        <ecNumber evidence="2">2.7.13.3</ecNumber>
    </recommendedName>
</protein>
<dbReference type="SMART" id="SM00387">
    <property type="entry name" value="HATPase_c"/>
    <property type="match status" value="1"/>
</dbReference>
<feature type="transmembrane region" description="Helical" evidence="8">
    <location>
        <begin position="28"/>
        <end position="47"/>
    </location>
</feature>
<organism evidence="10 11">
    <name type="scientific">Sphingomicrobium lutaoense</name>
    <dbReference type="NCBI Taxonomy" id="515949"/>
    <lineage>
        <taxon>Bacteria</taxon>
        <taxon>Pseudomonadati</taxon>
        <taxon>Pseudomonadota</taxon>
        <taxon>Alphaproteobacteria</taxon>
        <taxon>Sphingomonadales</taxon>
        <taxon>Sphingomonadaceae</taxon>
        <taxon>Sphingomicrobium</taxon>
    </lineage>
</organism>
<evidence type="ECO:0000256" key="6">
    <source>
        <dbReference type="ARBA" id="ARBA00022777"/>
    </source>
</evidence>
<dbReference type="PANTHER" id="PTHR41523">
    <property type="entry name" value="TWO-COMPONENT SYSTEM SENSOR PROTEIN"/>
    <property type="match status" value="1"/>
</dbReference>
<dbReference type="Pfam" id="PF02518">
    <property type="entry name" value="HATPase_c"/>
    <property type="match status" value="1"/>
</dbReference>
<comment type="catalytic activity">
    <reaction evidence="1">
        <text>ATP + protein L-histidine = ADP + protein N-phospho-L-histidine.</text>
        <dbReference type="EC" id="2.7.13.3"/>
    </reaction>
</comment>
<name>A0A839Z0X2_9SPHN</name>
<keyword evidence="8" id="KW-0472">Membrane</keyword>
<reference evidence="10 11" key="1">
    <citation type="submission" date="2020-08" db="EMBL/GenBank/DDBJ databases">
        <title>Genomic Encyclopedia of Type Strains, Phase IV (KMG-IV): sequencing the most valuable type-strain genomes for metagenomic binning, comparative biology and taxonomic classification.</title>
        <authorList>
            <person name="Goeker M."/>
        </authorList>
    </citation>
    <scope>NUCLEOTIDE SEQUENCE [LARGE SCALE GENOMIC DNA]</scope>
    <source>
        <strain evidence="10 11">DSM 24194</strain>
    </source>
</reference>
<keyword evidence="8" id="KW-1133">Transmembrane helix</keyword>